<name>A0A363UKN3_9GAMM</name>
<protein>
    <recommendedName>
        <fullName evidence="8">Bacterioferritin-associated ferredoxin</fullName>
    </recommendedName>
</protein>
<comment type="cofactor">
    <cofactor evidence="7">
        <name>[2Fe-2S] cluster</name>
        <dbReference type="ChEBI" id="CHEBI:190135"/>
    </cofactor>
</comment>
<sequence length="66" mass="7271">MIVCVCNRVSDREIRERVQASPCALRDLRRELCVGTQCAKCLPTALDVMREAAPVPAAESNLSRVV</sequence>
<proteinExistence type="inferred from homology"/>
<dbReference type="OrthoDB" id="9815350at2"/>
<evidence type="ECO:0000256" key="5">
    <source>
        <dbReference type="ARBA" id="ARBA00023004"/>
    </source>
</evidence>
<keyword evidence="5" id="KW-0408">Iron</keyword>
<dbReference type="GO" id="GO:0046872">
    <property type="term" value="F:metal ion binding"/>
    <property type="evidence" value="ECO:0007669"/>
    <property type="project" value="UniProtKB-KW"/>
</dbReference>
<evidence type="ECO:0000256" key="4">
    <source>
        <dbReference type="ARBA" id="ARBA00022982"/>
    </source>
</evidence>
<dbReference type="EMBL" id="QEQK01000007">
    <property type="protein sequence ID" value="PWN55978.1"/>
    <property type="molecule type" value="Genomic_DNA"/>
</dbReference>
<dbReference type="Pfam" id="PF04324">
    <property type="entry name" value="Fer2_BFD"/>
    <property type="match status" value="1"/>
</dbReference>
<dbReference type="PANTHER" id="PTHR37424">
    <property type="entry name" value="BACTERIOFERRITIN-ASSOCIATED FERREDOXIN"/>
    <property type="match status" value="1"/>
</dbReference>
<evidence type="ECO:0000313" key="11">
    <source>
        <dbReference type="EMBL" id="PWN55978.1"/>
    </source>
</evidence>
<dbReference type="Proteomes" id="UP000251800">
    <property type="component" value="Unassembled WGS sequence"/>
</dbReference>
<keyword evidence="4" id="KW-0249">Electron transport</keyword>
<evidence type="ECO:0000256" key="2">
    <source>
        <dbReference type="ARBA" id="ARBA00022714"/>
    </source>
</evidence>
<dbReference type="Gene3D" id="1.10.10.1100">
    <property type="entry name" value="BFD-like [2Fe-2S]-binding domain"/>
    <property type="match status" value="1"/>
</dbReference>
<evidence type="ECO:0000313" key="12">
    <source>
        <dbReference type="Proteomes" id="UP000251800"/>
    </source>
</evidence>
<accession>A0A363UKN3</accession>
<keyword evidence="3" id="KW-0479">Metal-binding</keyword>
<dbReference type="GO" id="GO:0051537">
    <property type="term" value="F:2 iron, 2 sulfur cluster binding"/>
    <property type="evidence" value="ECO:0007669"/>
    <property type="project" value="UniProtKB-KW"/>
</dbReference>
<evidence type="ECO:0000256" key="6">
    <source>
        <dbReference type="ARBA" id="ARBA00023014"/>
    </source>
</evidence>
<evidence type="ECO:0000256" key="7">
    <source>
        <dbReference type="ARBA" id="ARBA00034078"/>
    </source>
</evidence>
<evidence type="ECO:0000256" key="1">
    <source>
        <dbReference type="ARBA" id="ARBA00022448"/>
    </source>
</evidence>
<keyword evidence="2" id="KW-0001">2Fe-2S</keyword>
<dbReference type="InterPro" id="IPR007419">
    <property type="entry name" value="BFD-like_2Fe2S-bd_dom"/>
</dbReference>
<evidence type="ECO:0000259" key="10">
    <source>
        <dbReference type="Pfam" id="PF04324"/>
    </source>
</evidence>
<keyword evidence="1" id="KW-0813">Transport</keyword>
<comment type="caution">
    <text evidence="11">The sequence shown here is derived from an EMBL/GenBank/DDBJ whole genome shotgun (WGS) entry which is preliminary data.</text>
</comment>
<reference evidence="11 12" key="1">
    <citation type="submission" date="2018-05" db="EMBL/GenBank/DDBJ databases">
        <title>Abyssibacter profundi OUC007T gen. nov., sp. nov, a marine bacterium isolated from seawater of the Mariana Trench.</title>
        <authorList>
            <person name="Zhou S."/>
        </authorList>
    </citation>
    <scope>NUCLEOTIDE SEQUENCE [LARGE SCALE GENOMIC DNA]</scope>
    <source>
        <strain evidence="11 12">OUC007</strain>
    </source>
</reference>
<comment type="similarity">
    <text evidence="9">Belongs to the Bfd family.</text>
</comment>
<gene>
    <name evidence="11" type="ORF">DEH80_09150</name>
</gene>
<evidence type="ECO:0000256" key="8">
    <source>
        <dbReference type="ARBA" id="ARBA00039386"/>
    </source>
</evidence>
<dbReference type="RefSeq" id="WP_109720193.1">
    <property type="nucleotide sequence ID" value="NZ_QEQK01000007.1"/>
</dbReference>
<organism evidence="11 12">
    <name type="scientific">Abyssibacter profundi</name>
    <dbReference type="NCBI Taxonomy" id="2182787"/>
    <lineage>
        <taxon>Bacteria</taxon>
        <taxon>Pseudomonadati</taxon>
        <taxon>Pseudomonadota</taxon>
        <taxon>Gammaproteobacteria</taxon>
        <taxon>Chromatiales</taxon>
        <taxon>Oceanococcaceae</taxon>
        <taxon>Abyssibacter</taxon>
    </lineage>
</organism>
<dbReference type="InterPro" id="IPR052371">
    <property type="entry name" value="BFD-associated_ferredoxin"/>
</dbReference>
<feature type="domain" description="BFD-like [2Fe-2S]-binding" evidence="10">
    <location>
        <begin position="2"/>
        <end position="51"/>
    </location>
</feature>
<evidence type="ECO:0000256" key="9">
    <source>
        <dbReference type="ARBA" id="ARBA00046332"/>
    </source>
</evidence>
<evidence type="ECO:0000256" key="3">
    <source>
        <dbReference type="ARBA" id="ARBA00022723"/>
    </source>
</evidence>
<dbReference type="InterPro" id="IPR041854">
    <property type="entry name" value="BFD-like_2Fe2S-bd_dom_sf"/>
</dbReference>
<keyword evidence="12" id="KW-1185">Reference proteome</keyword>
<dbReference type="AlphaFoldDB" id="A0A363UKN3"/>
<keyword evidence="6" id="KW-0411">Iron-sulfur</keyword>
<dbReference type="PANTHER" id="PTHR37424:SF1">
    <property type="entry name" value="BACTERIOFERRITIN-ASSOCIATED FERREDOXIN"/>
    <property type="match status" value="1"/>
</dbReference>